<name>A0A6J5M2A3_9CAUD</name>
<protein>
    <submittedName>
        <fullName evidence="1">Uncharacterized protein</fullName>
    </submittedName>
</protein>
<evidence type="ECO:0000313" key="1">
    <source>
        <dbReference type="EMBL" id="CAB4141065.1"/>
    </source>
</evidence>
<sequence>MSERVQRVIRRVERAIGGPQGAKAARYLREYYRPRPLSFVALRGLEEAMKRARTLDATEPQR</sequence>
<dbReference type="EMBL" id="LR796385">
    <property type="protein sequence ID" value="CAB4141065.1"/>
    <property type="molecule type" value="Genomic_DNA"/>
</dbReference>
<accession>A0A6J5M2A3</accession>
<proteinExistence type="predicted"/>
<gene>
    <name evidence="1" type="ORF">UFOVP411_38</name>
</gene>
<reference evidence="1" key="1">
    <citation type="submission" date="2020-04" db="EMBL/GenBank/DDBJ databases">
        <authorList>
            <person name="Chiriac C."/>
            <person name="Salcher M."/>
            <person name="Ghai R."/>
            <person name="Kavagutti S V."/>
        </authorList>
    </citation>
    <scope>NUCLEOTIDE SEQUENCE</scope>
</reference>
<organism evidence="1">
    <name type="scientific">uncultured Caudovirales phage</name>
    <dbReference type="NCBI Taxonomy" id="2100421"/>
    <lineage>
        <taxon>Viruses</taxon>
        <taxon>Duplodnaviria</taxon>
        <taxon>Heunggongvirae</taxon>
        <taxon>Uroviricota</taxon>
        <taxon>Caudoviricetes</taxon>
        <taxon>Peduoviridae</taxon>
        <taxon>Maltschvirus</taxon>
        <taxon>Maltschvirus maltsch</taxon>
    </lineage>
</organism>